<feature type="transmembrane region" description="Helical" evidence="1">
    <location>
        <begin position="125"/>
        <end position="145"/>
    </location>
</feature>
<evidence type="ECO:0000256" key="1">
    <source>
        <dbReference type="SAM" id="Phobius"/>
    </source>
</evidence>
<organism evidence="2 3">
    <name type="scientific">Nocardioides lianchengensis</name>
    <dbReference type="NCBI Taxonomy" id="1045774"/>
    <lineage>
        <taxon>Bacteria</taxon>
        <taxon>Bacillati</taxon>
        <taxon>Actinomycetota</taxon>
        <taxon>Actinomycetes</taxon>
        <taxon>Propionibacteriales</taxon>
        <taxon>Nocardioidaceae</taxon>
        <taxon>Nocardioides</taxon>
    </lineage>
</organism>
<accession>A0A1G6LXC9</accession>
<keyword evidence="3" id="KW-1185">Reference proteome</keyword>
<dbReference type="EMBL" id="FMZM01000002">
    <property type="protein sequence ID" value="SDC47849.1"/>
    <property type="molecule type" value="Genomic_DNA"/>
</dbReference>
<dbReference type="Proteomes" id="UP000199034">
    <property type="component" value="Unassembled WGS sequence"/>
</dbReference>
<evidence type="ECO:0000313" key="2">
    <source>
        <dbReference type="EMBL" id="SDC47849.1"/>
    </source>
</evidence>
<dbReference type="AlphaFoldDB" id="A0A1G6LXC9"/>
<sequence>MSSSTPERRAGGGGRLGLLLVAVVLLMVNLPLAHSTWLRWQLERSGVEVTARVVADTVQDGRSYVGFELPDDVAGEQLDDDDRGWTVEVTEDVREQAVAAGEIEVRVLPERPSSYSVEGEVRGSGALVVTLVADLLLLAGGLLLWRYRQRIRPELRLVAHGDVERCPPGAVLDRLEGDEYVVAGEVESIADDRVVLQVAGRRVVVELAGHHNPVGHQQSARVRGRMVG</sequence>
<protein>
    <submittedName>
        <fullName evidence="2">Uncharacterized protein</fullName>
    </submittedName>
</protein>
<keyword evidence="1" id="KW-0812">Transmembrane</keyword>
<keyword evidence="1" id="KW-1133">Transmembrane helix</keyword>
<name>A0A1G6LXC9_9ACTN</name>
<keyword evidence="1" id="KW-0472">Membrane</keyword>
<feature type="transmembrane region" description="Helical" evidence="1">
    <location>
        <begin position="12"/>
        <end position="32"/>
    </location>
</feature>
<gene>
    <name evidence="2" type="ORF">SAMN05421872_102387</name>
</gene>
<proteinExistence type="predicted"/>
<reference evidence="2 3" key="1">
    <citation type="submission" date="2016-10" db="EMBL/GenBank/DDBJ databases">
        <authorList>
            <person name="de Groot N.N."/>
        </authorList>
    </citation>
    <scope>NUCLEOTIDE SEQUENCE [LARGE SCALE GENOMIC DNA]</scope>
    <source>
        <strain evidence="2 3">CGMCC 4.6858</strain>
    </source>
</reference>
<evidence type="ECO:0000313" key="3">
    <source>
        <dbReference type="Proteomes" id="UP000199034"/>
    </source>
</evidence>
<dbReference type="STRING" id="1045774.SAMN05421872_102387"/>